<gene>
    <name evidence="1" type="ORF">HC031_18475</name>
</gene>
<dbReference type="EMBL" id="JAATVY010000013">
    <property type="protein sequence ID" value="NJC71690.1"/>
    <property type="molecule type" value="Genomic_DNA"/>
</dbReference>
<protein>
    <submittedName>
        <fullName evidence="1">HEAT repeat domain-containing protein</fullName>
    </submittedName>
</protein>
<dbReference type="Gene3D" id="1.25.10.10">
    <property type="entry name" value="Leucine-rich Repeat Variant"/>
    <property type="match status" value="1"/>
</dbReference>
<evidence type="ECO:0000313" key="2">
    <source>
        <dbReference type="Proteomes" id="UP000722989"/>
    </source>
</evidence>
<dbReference type="SUPFAM" id="SSF48371">
    <property type="entry name" value="ARM repeat"/>
    <property type="match status" value="1"/>
</dbReference>
<organism evidence="1 2">
    <name type="scientific">Planosporangium thailandense</name>
    <dbReference type="NCBI Taxonomy" id="765197"/>
    <lineage>
        <taxon>Bacteria</taxon>
        <taxon>Bacillati</taxon>
        <taxon>Actinomycetota</taxon>
        <taxon>Actinomycetes</taxon>
        <taxon>Micromonosporales</taxon>
        <taxon>Micromonosporaceae</taxon>
        <taxon>Planosporangium</taxon>
    </lineage>
</organism>
<name>A0ABX0Y2N9_9ACTN</name>
<sequence>MRLMRRHAPQLREDGFALLRAHAGEHLDQLVAEFRQEHDQGLRCWLLELIGAARDERALPLLAEQLYSPDESLRSWAASGLRRLNNRQARRLLYEAGLNDTKPQLD</sequence>
<dbReference type="Proteomes" id="UP000722989">
    <property type="component" value="Unassembled WGS sequence"/>
</dbReference>
<dbReference type="InterPro" id="IPR011989">
    <property type="entry name" value="ARM-like"/>
</dbReference>
<dbReference type="Pfam" id="PF13646">
    <property type="entry name" value="HEAT_2"/>
    <property type="match status" value="1"/>
</dbReference>
<keyword evidence="2" id="KW-1185">Reference proteome</keyword>
<evidence type="ECO:0000313" key="1">
    <source>
        <dbReference type="EMBL" id="NJC71690.1"/>
    </source>
</evidence>
<dbReference type="InterPro" id="IPR016024">
    <property type="entry name" value="ARM-type_fold"/>
</dbReference>
<reference evidence="1 2" key="1">
    <citation type="submission" date="2020-03" db="EMBL/GenBank/DDBJ databases">
        <title>WGS of the type strain of Planosporangium spp.</title>
        <authorList>
            <person name="Thawai C."/>
        </authorList>
    </citation>
    <scope>NUCLEOTIDE SEQUENCE [LARGE SCALE GENOMIC DNA]</scope>
    <source>
        <strain evidence="1 2">TBRC 5610</strain>
    </source>
</reference>
<proteinExistence type="predicted"/>
<accession>A0ABX0Y2N9</accession>
<comment type="caution">
    <text evidence="1">The sequence shown here is derived from an EMBL/GenBank/DDBJ whole genome shotgun (WGS) entry which is preliminary data.</text>
</comment>